<feature type="compositionally biased region" description="Polar residues" evidence="1">
    <location>
        <begin position="917"/>
        <end position="928"/>
    </location>
</feature>
<dbReference type="CDD" id="cd00052">
    <property type="entry name" value="EH"/>
    <property type="match status" value="1"/>
</dbReference>
<gene>
    <name evidence="3" type="ORF">Ae201684_014007</name>
</gene>
<keyword evidence="4" id="KW-1185">Reference proteome</keyword>
<dbReference type="VEuPathDB" id="FungiDB:AeMF1_005020"/>
<feature type="compositionally biased region" description="Basic and acidic residues" evidence="1">
    <location>
        <begin position="1079"/>
        <end position="1089"/>
    </location>
</feature>
<name>A0A6G0WLL6_9STRA</name>
<dbReference type="PANTHER" id="PTHR11216:SF174">
    <property type="entry name" value="GH06923P"/>
    <property type="match status" value="1"/>
</dbReference>
<dbReference type="Gene3D" id="1.10.238.10">
    <property type="entry name" value="EF-hand"/>
    <property type="match status" value="2"/>
</dbReference>
<dbReference type="PANTHER" id="PTHR11216">
    <property type="entry name" value="EH DOMAIN"/>
    <property type="match status" value="1"/>
</dbReference>
<feature type="compositionally biased region" description="Polar residues" evidence="1">
    <location>
        <begin position="1062"/>
        <end position="1071"/>
    </location>
</feature>
<evidence type="ECO:0000256" key="1">
    <source>
        <dbReference type="SAM" id="MobiDB-lite"/>
    </source>
</evidence>
<comment type="caution">
    <text evidence="3">The sequence shown here is derived from an EMBL/GenBank/DDBJ whole genome shotgun (WGS) entry which is preliminary data.</text>
</comment>
<dbReference type="GO" id="GO:0006897">
    <property type="term" value="P:endocytosis"/>
    <property type="evidence" value="ECO:0007669"/>
    <property type="project" value="TreeGrafter"/>
</dbReference>
<feature type="domain" description="EH" evidence="2">
    <location>
        <begin position="8"/>
        <end position="97"/>
    </location>
</feature>
<sequence length="1089" mass="116903">MWAKTPEEQAFYARMFQLADIQKNGKVEGKTAVDFFTKSGLPAIVLKQVWSLASTNMQPYLNQEEFNVALGLIALAQMGEQLDLAKLASFGKSHKLPLPVFNINGAKDFVMAAADEDKYKMLFRDAVGDIHGIMSATAAMDLFQKSGMPLNELQEIYNLVDTSKKQALHIEGFIIAMHLIVCKTRRGMGQLPSSVPMELFPTLVLPEITLESVSSGGSASGMLQKQLNAQKQLQEAYARIPAHSAALDAELNAVEALGYNIPPSARRTPVDAASLQELESILQRYITQVQDDIQALQQAKGNASVPVQTLLQTLTNLKQQSTRLIEQKEAILRSRHPNLHIDVGKSDSNVGGGFNASFEATSFDAAIPVTAQGWGKLDDFSQDFAPAIASSAPSFVAEPNMSLFSPSNEATSFGFDVGSAGGTGGSTSFEMTAPPLIPDASKQTLIMNAFATANDASFNALEAMNEMDLNVSEKYLKETEPVELKQEFSRRGSTADDQVKTEKVPAKPLQAPTKEPFADFSTSISTASTKSVQATSVTPNFFNQAPTNVEPFPAPATFDAFGAPTSQEVSFATSFGSNFDDFNAPSATEPASDFGQFNTPRTFGEFDSSFDTQPSTNESFGAFESSFDNPQPSINEGFGAFGDFNDTPSTKHSDTSFGAFEPPVESTQAKEADSSFGTFESSHPSSSSDDFQATTSSPHFGFSANFDNAPSDFGFSADFGNAPSPNDGISDFNQSFITSNSTNFESSDATKAEVTNRTASGSIPTDHWQSTGFKQDTEKCSQSMFPTPANSTANSDFVESFIKTEANVGQLEATKTTENMAQSLSPWSDGGDFGAFNNPNDPIQQSQEFTQTAFVSEPIHLSSSFSSSADQQSAVLSSHEEAVEDEFEIIQKTEGTPSPFATIQNTPETTFTTALASNAEASSSTEPTFGSFHDVSTLKEESSTPAPASSSSDFDFGSFEALSIKDTPPTTSSSFPTTGGEDASNTIFEGFGDFTSTQPATQSSPQPPSTANDDIFGDFQFADFSRNYSSDTTHGGSGEKHEHHFSSVPANPSDMFADFPDFQSSLNTTPSWDIAPTKQENKSSADFEF</sequence>
<organism evidence="3 4">
    <name type="scientific">Aphanomyces euteiches</name>
    <dbReference type="NCBI Taxonomy" id="100861"/>
    <lineage>
        <taxon>Eukaryota</taxon>
        <taxon>Sar</taxon>
        <taxon>Stramenopiles</taxon>
        <taxon>Oomycota</taxon>
        <taxon>Saprolegniomycetes</taxon>
        <taxon>Saprolegniales</taxon>
        <taxon>Verrucalvaceae</taxon>
        <taxon>Aphanomyces</taxon>
    </lineage>
</organism>
<dbReference type="InterPro" id="IPR011992">
    <property type="entry name" value="EF-hand-dom_pair"/>
</dbReference>
<dbReference type="Proteomes" id="UP000481153">
    <property type="component" value="Unassembled WGS sequence"/>
</dbReference>
<dbReference type="GO" id="GO:0005886">
    <property type="term" value="C:plasma membrane"/>
    <property type="evidence" value="ECO:0007669"/>
    <property type="project" value="TreeGrafter"/>
</dbReference>
<feature type="compositionally biased region" description="Polar residues" evidence="1">
    <location>
        <begin position="689"/>
        <end position="698"/>
    </location>
</feature>
<feature type="compositionally biased region" description="Polar residues" evidence="1">
    <location>
        <begin position="610"/>
        <end position="619"/>
    </location>
</feature>
<dbReference type="Pfam" id="PF12763">
    <property type="entry name" value="EH"/>
    <property type="match status" value="2"/>
</dbReference>
<dbReference type="SUPFAM" id="SSF47473">
    <property type="entry name" value="EF-hand"/>
    <property type="match status" value="2"/>
</dbReference>
<dbReference type="GO" id="GO:0016197">
    <property type="term" value="P:endosomal transport"/>
    <property type="evidence" value="ECO:0007669"/>
    <property type="project" value="TreeGrafter"/>
</dbReference>
<feature type="compositionally biased region" description="Low complexity" evidence="1">
    <location>
        <begin position="674"/>
        <end position="688"/>
    </location>
</feature>
<protein>
    <recommendedName>
        <fullName evidence="2">EH domain-containing protein</fullName>
    </recommendedName>
</protein>
<evidence type="ECO:0000259" key="2">
    <source>
        <dbReference type="PROSITE" id="PS50031"/>
    </source>
</evidence>
<evidence type="ECO:0000313" key="4">
    <source>
        <dbReference type="Proteomes" id="UP000481153"/>
    </source>
</evidence>
<feature type="region of interest" description="Disordered" evidence="1">
    <location>
        <begin position="917"/>
        <end position="1089"/>
    </location>
</feature>
<dbReference type="InterPro" id="IPR000261">
    <property type="entry name" value="EH_dom"/>
</dbReference>
<accession>A0A6G0WLL6</accession>
<dbReference type="GO" id="GO:0005737">
    <property type="term" value="C:cytoplasm"/>
    <property type="evidence" value="ECO:0007669"/>
    <property type="project" value="TreeGrafter"/>
</dbReference>
<feature type="compositionally biased region" description="Low complexity" evidence="1">
    <location>
        <begin position="995"/>
        <end position="1004"/>
    </location>
</feature>
<feature type="region of interest" description="Disordered" evidence="1">
    <location>
        <begin position="610"/>
        <end position="702"/>
    </location>
</feature>
<dbReference type="EMBL" id="VJMJ01000181">
    <property type="protein sequence ID" value="KAF0728181.1"/>
    <property type="molecule type" value="Genomic_DNA"/>
</dbReference>
<reference evidence="3 4" key="1">
    <citation type="submission" date="2019-07" db="EMBL/GenBank/DDBJ databases">
        <title>Genomics analysis of Aphanomyces spp. identifies a new class of oomycete effector associated with host adaptation.</title>
        <authorList>
            <person name="Gaulin E."/>
        </authorList>
    </citation>
    <scope>NUCLEOTIDE SEQUENCE [LARGE SCALE GENOMIC DNA]</scope>
    <source>
        <strain evidence="3 4">ATCC 201684</strain>
    </source>
</reference>
<evidence type="ECO:0000313" key="3">
    <source>
        <dbReference type="EMBL" id="KAF0728181.1"/>
    </source>
</evidence>
<feature type="region of interest" description="Disordered" evidence="1">
    <location>
        <begin position="743"/>
        <end position="781"/>
    </location>
</feature>
<feature type="region of interest" description="Disordered" evidence="1">
    <location>
        <begin position="486"/>
        <end position="505"/>
    </location>
</feature>
<dbReference type="PROSITE" id="PS50031">
    <property type="entry name" value="EH"/>
    <property type="match status" value="2"/>
</dbReference>
<feature type="domain" description="EH" evidence="2">
    <location>
        <begin position="115"/>
        <end position="206"/>
    </location>
</feature>
<feature type="compositionally biased region" description="Low complexity" evidence="1">
    <location>
        <begin position="943"/>
        <end position="978"/>
    </location>
</feature>
<dbReference type="AlphaFoldDB" id="A0A6G0WLL6"/>
<proteinExistence type="predicted"/>
<dbReference type="SMART" id="SM00027">
    <property type="entry name" value="EH"/>
    <property type="match status" value="2"/>
</dbReference>